<keyword evidence="5" id="KW-0325">Glycoprotein</keyword>
<evidence type="ECO:0000259" key="9">
    <source>
        <dbReference type="Pfam" id="PF03067"/>
    </source>
</evidence>
<keyword evidence="4" id="KW-1015">Disulfide bond</keyword>
<feature type="chain" id="PRO_5002566846" description="Chitin-binding type-4 domain-containing protein" evidence="8">
    <location>
        <begin position="30"/>
        <end position="361"/>
    </location>
</feature>
<evidence type="ECO:0000256" key="1">
    <source>
        <dbReference type="ARBA" id="ARBA00001973"/>
    </source>
</evidence>
<reference evidence="11" key="1">
    <citation type="submission" date="2015-05" db="EMBL/GenBank/DDBJ databases">
        <authorList>
            <person name="Fogelqvist Johan"/>
        </authorList>
    </citation>
    <scope>NUCLEOTIDE SEQUENCE [LARGE SCALE GENOMIC DNA]</scope>
</reference>
<sequence>QTKPIPEQPTDKMASKILSLLSIVAAVSAHGIVTSPPPRPAGDAFRAACGNTMFNMINSDPLGNIQGMEQGRDASLASADCNLNLCKAFKFEDNPAANIQSYSPGETVNMLVRIGAPHTGIANVSVVDTTTNTIIGTPLIEFTNYASTRTGVAANNTDFSFDLPATLPAECATAGNCVLQWFWDSDEAGQTYMSCIDFTTSGTGSAPPAPAPPAASSAPVVEEPAAPTTTAAAPAVPTTTAPAAGATTSAAAPVVEEPAAPTTTAAPVPTSPPTTCKRRRVRRNSAAAKKYRAAKRAAALPAAGATTSAAAPVVEEPAAPTTAAAPVPTSPPTTCKRRRVRRNSAAAKKYRAAKRAAALRR</sequence>
<dbReference type="PANTHER" id="PTHR36575:SF2">
    <property type="entry name" value="CHITIN-BINDING TYPE-4 DOMAIN-CONTAINING PROTEIN-RELATED"/>
    <property type="match status" value="1"/>
</dbReference>
<feature type="domain" description="Chitin-binding type-4" evidence="9">
    <location>
        <begin position="30"/>
        <end position="198"/>
    </location>
</feature>
<keyword evidence="3" id="KW-0186">Copper</keyword>
<evidence type="ECO:0000256" key="3">
    <source>
        <dbReference type="ARBA" id="ARBA00023008"/>
    </source>
</evidence>
<dbReference type="EMBL" id="CVQI01020001">
    <property type="protein sequence ID" value="CRK27214.1"/>
    <property type="molecule type" value="Genomic_DNA"/>
</dbReference>
<evidence type="ECO:0000256" key="5">
    <source>
        <dbReference type="ARBA" id="ARBA00023180"/>
    </source>
</evidence>
<comment type="cofactor">
    <cofactor evidence="1">
        <name>Cu(2+)</name>
        <dbReference type="ChEBI" id="CHEBI:29036"/>
    </cofactor>
</comment>
<feature type="region of interest" description="Disordered" evidence="7">
    <location>
        <begin position="313"/>
        <end position="361"/>
    </location>
</feature>
<dbReference type="Pfam" id="PF03067">
    <property type="entry name" value="LPMO_10"/>
    <property type="match status" value="1"/>
</dbReference>
<feature type="non-terminal residue" evidence="10">
    <location>
        <position position="1"/>
    </location>
</feature>
<evidence type="ECO:0000256" key="6">
    <source>
        <dbReference type="ARBA" id="ARBA00034311"/>
    </source>
</evidence>
<dbReference type="GO" id="GO:0046872">
    <property type="term" value="F:metal ion binding"/>
    <property type="evidence" value="ECO:0007669"/>
    <property type="project" value="UniProtKB-KW"/>
</dbReference>
<dbReference type="InterPro" id="IPR052282">
    <property type="entry name" value="Starch-active_LPMO"/>
</dbReference>
<feature type="compositionally biased region" description="Basic residues" evidence="7">
    <location>
        <begin position="335"/>
        <end position="361"/>
    </location>
</feature>
<evidence type="ECO:0000313" key="11">
    <source>
        <dbReference type="Proteomes" id="UP000045706"/>
    </source>
</evidence>
<name>A0A0G4LYX3_VERLO</name>
<protein>
    <recommendedName>
        <fullName evidence="9">Chitin-binding type-4 domain-containing protein</fullName>
    </recommendedName>
</protein>
<keyword evidence="8" id="KW-0732">Signal</keyword>
<evidence type="ECO:0000256" key="7">
    <source>
        <dbReference type="SAM" id="MobiDB-lite"/>
    </source>
</evidence>
<accession>A0A0G4LYX3</accession>
<evidence type="ECO:0000256" key="8">
    <source>
        <dbReference type="SAM" id="SignalP"/>
    </source>
</evidence>
<feature type="region of interest" description="Disordered" evidence="7">
    <location>
        <begin position="202"/>
        <end position="285"/>
    </location>
</feature>
<keyword evidence="2" id="KW-0479">Metal-binding</keyword>
<comment type="similarity">
    <text evidence="6">Belongs to the polysaccharide monooxygenase AA13 family.</text>
</comment>
<feature type="compositionally biased region" description="Low complexity" evidence="7">
    <location>
        <begin position="313"/>
        <end position="327"/>
    </location>
</feature>
<evidence type="ECO:0000256" key="4">
    <source>
        <dbReference type="ARBA" id="ARBA00023157"/>
    </source>
</evidence>
<proteinExistence type="inferred from homology"/>
<evidence type="ECO:0000256" key="2">
    <source>
        <dbReference type="ARBA" id="ARBA00022723"/>
    </source>
</evidence>
<dbReference type="PANTHER" id="PTHR36575">
    <property type="entry name" value="BINDING PROTEIN, PUTATIVE (AFU_ORTHOLOGUE AFUA_1G14430)-RELATED"/>
    <property type="match status" value="1"/>
</dbReference>
<feature type="compositionally biased region" description="Low complexity" evidence="7">
    <location>
        <begin position="214"/>
        <end position="268"/>
    </location>
</feature>
<organism evidence="10 11">
    <name type="scientific">Verticillium longisporum</name>
    <name type="common">Verticillium dahliae var. longisporum</name>
    <dbReference type="NCBI Taxonomy" id="100787"/>
    <lineage>
        <taxon>Eukaryota</taxon>
        <taxon>Fungi</taxon>
        <taxon>Dikarya</taxon>
        <taxon>Ascomycota</taxon>
        <taxon>Pezizomycotina</taxon>
        <taxon>Sordariomycetes</taxon>
        <taxon>Hypocreomycetidae</taxon>
        <taxon>Glomerellales</taxon>
        <taxon>Plectosphaerellaceae</taxon>
        <taxon>Verticillium</taxon>
    </lineage>
</organism>
<evidence type="ECO:0000313" key="10">
    <source>
        <dbReference type="EMBL" id="CRK27214.1"/>
    </source>
</evidence>
<dbReference type="Proteomes" id="UP000045706">
    <property type="component" value="Unassembled WGS sequence"/>
</dbReference>
<dbReference type="InterPro" id="IPR004302">
    <property type="entry name" value="Cellulose/chitin-bd_N"/>
</dbReference>
<gene>
    <name evidence="10" type="ORF">BN1723_003414</name>
</gene>
<dbReference type="Gene3D" id="2.70.50.70">
    <property type="match status" value="1"/>
</dbReference>
<feature type="compositionally biased region" description="Basic residues" evidence="7">
    <location>
        <begin position="276"/>
        <end position="285"/>
    </location>
</feature>
<feature type="signal peptide" evidence="8">
    <location>
        <begin position="1"/>
        <end position="29"/>
    </location>
</feature>
<dbReference type="AlphaFoldDB" id="A0A0G4LYX3"/>